<evidence type="ECO:0000313" key="2">
    <source>
        <dbReference type="EMBL" id="PJJ42778.1"/>
    </source>
</evidence>
<dbReference type="Proteomes" id="UP000231134">
    <property type="component" value="Unassembled WGS sequence"/>
</dbReference>
<proteinExistence type="predicted"/>
<accession>A0A2M9AAS1</accession>
<feature type="chain" id="PRO_5014831868" description="Outer membrane protein beta-barrel domain-containing protein" evidence="1">
    <location>
        <begin position="21"/>
        <end position="250"/>
    </location>
</feature>
<evidence type="ECO:0008006" key="4">
    <source>
        <dbReference type="Google" id="ProtNLM"/>
    </source>
</evidence>
<dbReference type="AlphaFoldDB" id="A0A2M9AAS1"/>
<feature type="signal peptide" evidence="1">
    <location>
        <begin position="1"/>
        <end position="20"/>
    </location>
</feature>
<organism evidence="2 3">
    <name type="scientific">Hallerella succinigenes</name>
    <dbReference type="NCBI Taxonomy" id="1896222"/>
    <lineage>
        <taxon>Bacteria</taxon>
        <taxon>Pseudomonadati</taxon>
        <taxon>Fibrobacterota</taxon>
        <taxon>Fibrobacteria</taxon>
        <taxon>Fibrobacterales</taxon>
        <taxon>Fibrobacteraceae</taxon>
        <taxon>Hallerella</taxon>
    </lineage>
</organism>
<evidence type="ECO:0000313" key="3">
    <source>
        <dbReference type="Proteomes" id="UP000231134"/>
    </source>
</evidence>
<dbReference type="RefSeq" id="WP_100426619.1">
    <property type="nucleotide sequence ID" value="NZ_PGEX01000001.1"/>
</dbReference>
<sequence length="250" mass="28065">MQFLKYAIIFCLVCAHSIFATETEKGGGILGDLFSVETDEAIYRKNIFAGATLFLLQGNTDEETLNILIGDVYEAEGYTFTAKVFGGYFVKNAMAVGARAGYSRTKLDIDYSILKDLADIAEHRQYVKNAFFIQPLLKNYLKVFDSKNLYFFNETSVSVEYAYGISQADDGEDLSKTRIRGWTFEFGINPGLSIMVLRNMAFETSVGLLGLSSTVMEIEENGETRSEFTYNIVNFTINLLALNFSLVTFF</sequence>
<keyword evidence="3" id="KW-1185">Reference proteome</keyword>
<dbReference type="OrthoDB" id="1427853at2"/>
<protein>
    <recommendedName>
        <fullName evidence="4">Outer membrane protein beta-barrel domain-containing protein</fullName>
    </recommendedName>
</protein>
<gene>
    <name evidence="2" type="ORF">BGX16_2823</name>
</gene>
<dbReference type="EMBL" id="PGEX01000001">
    <property type="protein sequence ID" value="PJJ42778.1"/>
    <property type="molecule type" value="Genomic_DNA"/>
</dbReference>
<reference evidence="2 3" key="1">
    <citation type="submission" date="2017-11" db="EMBL/GenBank/DDBJ databases">
        <title>Animal gut microbial communities from fecal samples from Wisconsin, USA.</title>
        <authorList>
            <person name="Neumann A."/>
        </authorList>
    </citation>
    <scope>NUCLEOTIDE SEQUENCE [LARGE SCALE GENOMIC DNA]</scope>
    <source>
        <strain evidence="2 3">UWS3</strain>
    </source>
</reference>
<comment type="caution">
    <text evidence="2">The sequence shown here is derived from an EMBL/GenBank/DDBJ whole genome shotgun (WGS) entry which is preliminary data.</text>
</comment>
<keyword evidence="1" id="KW-0732">Signal</keyword>
<name>A0A2M9AAS1_9BACT</name>
<evidence type="ECO:0000256" key="1">
    <source>
        <dbReference type="SAM" id="SignalP"/>
    </source>
</evidence>